<dbReference type="InParanoid" id="G8ZZD5"/>
<keyword evidence="1" id="KW-0472">Membrane</keyword>
<dbReference type="GO" id="GO:0006888">
    <property type="term" value="P:endoplasmic reticulum to Golgi vesicle-mediated transport"/>
    <property type="evidence" value="ECO:0007669"/>
    <property type="project" value="EnsemblFungi"/>
</dbReference>
<feature type="transmembrane region" description="Helical" evidence="1">
    <location>
        <begin position="68"/>
        <end position="88"/>
    </location>
</feature>
<dbReference type="EMBL" id="HE616749">
    <property type="protein sequence ID" value="CCE93979.1"/>
    <property type="molecule type" value="Genomic_DNA"/>
</dbReference>
<name>G8ZZD5_TORDE</name>
<dbReference type="GO" id="GO:0006457">
    <property type="term" value="P:protein folding"/>
    <property type="evidence" value="ECO:0007669"/>
    <property type="project" value="EnsemblFungi"/>
</dbReference>
<dbReference type="STRING" id="1076872.G8ZZD5"/>
<feature type="transmembrane region" description="Helical" evidence="1">
    <location>
        <begin position="108"/>
        <end position="130"/>
    </location>
</feature>
<keyword evidence="1" id="KW-1133">Transmembrane helix</keyword>
<dbReference type="GO" id="GO:0005783">
    <property type="term" value="C:endoplasmic reticulum"/>
    <property type="evidence" value="ECO:0007669"/>
    <property type="project" value="EnsemblFungi"/>
</dbReference>
<dbReference type="GeneID" id="11501064"/>
<reference evidence="2 3" key="1">
    <citation type="journal article" date="2011" name="Proc. Natl. Acad. Sci. U.S.A.">
        <title>Evolutionary erosion of yeast sex chromosomes by mating-type switching accidents.</title>
        <authorList>
            <person name="Gordon J.L."/>
            <person name="Armisen D."/>
            <person name="Proux-Wera E."/>
            <person name="Oheigeartaigh S.S."/>
            <person name="Byrne K.P."/>
            <person name="Wolfe K.H."/>
        </authorList>
    </citation>
    <scope>NUCLEOTIDE SEQUENCE [LARGE SCALE GENOMIC DNA]</scope>
    <source>
        <strain evidence="3">ATCC 10662 / CBS 1146 / NBRC 0425 / NCYC 2629 / NRRL Y-866</strain>
    </source>
</reference>
<dbReference type="HOGENOM" id="CLU_076919_0_0_1"/>
<dbReference type="eggNOG" id="ENOG502QSU5">
    <property type="taxonomic scope" value="Eukaryota"/>
</dbReference>
<dbReference type="GO" id="GO:0051082">
    <property type="term" value="F:unfolded protein binding"/>
    <property type="evidence" value="ECO:0007669"/>
    <property type="project" value="EnsemblFungi"/>
</dbReference>
<keyword evidence="3" id="KW-1185">Reference proteome</keyword>
<dbReference type="AlphaFoldDB" id="G8ZZD5"/>
<dbReference type="KEGG" id="tdl:TDEL_0H01200"/>
<dbReference type="GO" id="GO:0010966">
    <property type="term" value="P:regulation of phosphate transport"/>
    <property type="evidence" value="ECO:0007669"/>
    <property type="project" value="EnsemblFungi"/>
</dbReference>
<protein>
    <recommendedName>
        <fullName evidence="4">Inorganic phosphate transporter PHO86</fullName>
    </recommendedName>
</protein>
<dbReference type="OrthoDB" id="4082764at2759"/>
<proteinExistence type="predicted"/>
<dbReference type="FunCoup" id="G8ZZD5">
    <property type="interactions" value="216"/>
</dbReference>
<accession>G8ZZD5</accession>
<gene>
    <name evidence="2" type="primary">TDEL0H01200</name>
    <name evidence="2" type="ORF">TDEL_0H01200</name>
</gene>
<evidence type="ECO:0008006" key="4">
    <source>
        <dbReference type="Google" id="ProtNLM"/>
    </source>
</evidence>
<evidence type="ECO:0000313" key="2">
    <source>
        <dbReference type="EMBL" id="CCE93979.1"/>
    </source>
</evidence>
<dbReference type="RefSeq" id="XP_003683190.1">
    <property type="nucleotide sequence ID" value="XM_003683142.1"/>
</dbReference>
<sequence>MSKSKEVSGKKHVEQVDASLNEPLNMEAPPTIYGTTIKPELATAALNLAIDFIKQQQSLANRGMIHHYITKIVMTVVAIIYLTPQATIPRNLRAGSVSGFLYQLFMFNWYPMATTAAIASVAFVCLLTTYSRISETFFKSRIHEVAKDSGHSTFGIDLRELVLKSKPVLKDPQAQNTYVVVYREAPIALISLTENKTLTSKESLVMSVSTIGCRKVYLKSGIIEDMLDWAMLRTKTLAKENNHGESMKVLIDVYSFDDHMKKTLKAKGFSPVASAKIKESRLLGGLFGFQKELWGVQFHVEQPKKN</sequence>
<evidence type="ECO:0000313" key="3">
    <source>
        <dbReference type="Proteomes" id="UP000005627"/>
    </source>
</evidence>
<dbReference type="Pfam" id="PF11124">
    <property type="entry name" value="Pho86"/>
    <property type="match status" value="1"/>
</dbReference>
<dbReference type="InterPro" id="IPR024297">
    <property type="entry name" value="Pho86"/>
</dbReference>
<dbReference type="Proteomes" id="UP000005627">
    <property type="component" value="Chromosome 8"/>
</dbReference>
<evidence type="ECO:0000256" key="1">
    <source>
        <dbReference type="SAM" id="Phobius"/>
    </source>
</evidence>
<keyword evidence="1" id="KW-0812">Transmembrane</keyword>
<organism evidence="2 3">
    <name type="scientific">Torulaspora delbrueckii</name>
    <name type="common">Yeast</name>
    <name type="synonym">Candida colliculosa</name>
    <dbReference type="NCBI Taxonomy" id="4950"/>
    <lineage>
        <taxon>Eukaryota</taxon>
        <taxon>Fungi</taxon>
        <taxon>Dikarya</taxon>
        <taxon>Ascomycota</taxon>
        <taxon>Saccharomycotina</taxon>
        <taxon>Saccharomycetes</taxon>
        <taxon>Saccharomycetales</taxon>
        <taxon>Saccharomycetaceae</taxon>
        <taxon>Torulaspora</taxon>
    </lineage>
</organism>